<name>A0ABY9WYW8_9BACT</name>
<sequence length="322" mass="36132">MSTLQPAPVPHLYLLAFDERHSFENALLGLSGPPTPDEAEAIRHMKTLIYTGFRLALRRGVKHDGTGILVDGQYGNNVARQALEEGILLAMAAEKNGQEELDLGEGACVGPHIETFDPAFTQARVRYNPEDEQEINARRTERLALLTEWLQAHGRRFLLELRVPATQAQLEALGGDEDRYDHELRPSLVVRAMSELQAGGVEPDIWMLESLDRTEDCLRVALQAREGGREHVSCIILDHHADWEGLERCLRVAAPIPGFIGFALGRTLWWEPLQALHQRQLTAAEAAQRICDNYQRALLLWNEALLRSDCQRSAMQQEVAPS</sequence>
<organism evidence="2 3">
    <name type="scientific">Archangium minus</name>
    <dbReference type="NCBI Taxonomy" id="83450"/>
    <lineage>
        <taxon>Bacteria</taxon>
        <taxon>Pseudomonadati</taxon>
        <taxon>Myxococcota</taxon>
        <taxon>Myxococcia</taxon>
        <taxon>Myxococcales</taxon>
        <taxon>Cystobacterineae</taxon>
        <taxon>Archangiaceae</taxon>
        <taxon>Archangium</taxon>
    </lineage>
</organism>
<dbReference type="Gene3D" id="3.20.20.70">
    <property type="entry name" value="Aldolase class I"/>
    <property type="match status" value="1"/>
</dbReference>
<dbReference type="Pfam" id="PF09863">
    <property type="entry name" value="DUF2090"/>
    <property type="match status" value="1"/>
</dbReference>
<dbReference type="EMBL" id="CP043494">
    <property type="protein sequence ID" value="WNG48331.1"/>
    <property type="molecule type" value="Genomic_DNA"/>
</dbReference>
<proteinExistence type="predicted"/>
<keyword evidence="3" id="KW-1185">Reference proteome</keyword>
<reference evidence="2 3" key="1">
    <citation type="submission" date="2019-08" db="EMBL/GenBank/DDBJ databases">
        <title>Archangium and Cystobacter genomes.</title>
        <authorList>
            <person name="Chen I.-C.K."/>
            <person name="Wielgoss S."/>
        </authorList>
    </citation>
    <scope>NUCLEOTIDE SEQUENCE [LARGE SCALE GENOMIC DNA]</scope>
    <source>
        <strain evidence="2 3">Cbm 6</strain>
    </source>
</reference>
<evidence type="ECO:0000259" key="1">
    <source>
        <dbReference type="Pfam" id="PF09863"/>
    </source>
</evidence>
<protein>
    <submittedName>
        <fullName evidence="2">DUF2090 domain-containing protein</fullName>
    </submittedName>
</protein>
<evidence type="ECO:0000313" key="2">
    <source>
        <dbReference type="EMBL" id="WNG48331.1"/>
    </source>
</evidence>
<dbReference type="Proteomes" id="UP001611383">
    <property type="component" value="Chromosome"/>
</dbReference>
<gene>
    <name evidence="2" type="ORF">F0U60_32525</name>
</gene>
<dbReference type="InterPro" id="IPR018659">
    <property type="entry name" value="DUF2090"/>
</dbReference>
<evidence type="ECO:0000313" key="3">
    <source>
        <dbReference type="Proteomes" id="UP001611383"/>
    </source>
</evidence>
<feature type="domain" description="DUF2090" evidence="1">
    <location>
        <begin position="4"/>
        <end position="303"/>
    </location>
</feature>
<accession>A0ABY9WYW8</accession>
<dbReference type="InterPro" id="IPR013785">
    <property type="entry name" value="Aldolase_TIM"/>
</dbReference>